<sequence length="326" mass="36659">MDTTINAIGAATLATNTALNLISATHDTTGITNIHPEVSIKSTEDATASAESYEDEDDEIIIHAIAHKKLSGKLCTDDLNYLKNYKSDGSPKSGLLLLSSKLLQKQKLSVLEEVLLELSLSGIFNYFNPAMMKMYEKELNKPLPEIINNDDDTIQVPKGIISEVFRSISKSENMDQALGYKQLEKAQLSQKNERRSDKYAILSIDKYAILSIDKYAVLSIVKKVIEDTKLWSKTGDEQELTFYRRFSSILDVLFKGTEVILSDGETSCYSSRIAIEANKRVFAGENISPTYSRKIYLLLQYDEKKAIDLCSNEWKKVKVTNDLKLK</sequence>
<dbReference type="EMBL" id="JAEPRD010000225">
    <property type="protein sequence ID" value="KAG2193607.1"/>
    <property type="molecule type" value="Genomic_DNA"/>
</dbReference>
<organism evidence="1 2">
    <name type="scientific">Mucor saturninus</name>
    <dbReference type="NCBI Taxonomy" id="64648"/>
    <lineage>
        <taxon>Eukaryota</taxon>
        <taxon>Fungi</taxon>
        <taxon>Fungi incertae sedis</taxon>
        <taxon>Mucoromycota</taxon>
        <taxon>Mucoromycotina</taxon>
        <taxon>Mucoromycetes</taxon>
        <taxon>Mucorales</taxon>
        <taxon>Mucorineae</taxon>
        <taxon>Mucoraceae</taxon>
        <taxon>Mucor</taxon>
    </lineage>
</organism>
<dbReference type="Proteomes" id="UP000603453">
    <property type="component" value="Unassembled WGS sequence"/>
</dbReference>
<evidence type="ECO:0000313" key="2">
    <source>
        <dbReference type="Proteomes" id="UP000603453"/>
    </source>
</evidence>
<gene>
    <name evidence="1" type="ORF">INT47_012985</name>
</gene>
<keyword evidence="2" id="KW-1185">Reference proteome</keyword>
<comment type="caution">
    <text evidence="1">The sequence shown here is derived from an EMBL/GenBank/DDBJ whole genome shotgun (WGS) entry which is preliminary data.</text>
</comment>
<evidence type="ECO:0000313" key="1">
    <source>
        <dbReference type="EMBL" id="KAG2193607.1"/>
    </source>
</evidence>
<name>A0A8H7QJ35_9FUNG</name>
<accession>A0A8H7QJ35</accession>
<dbReference type="OrthoDB" id="2284791at2759"/>
<reference evidence="1" key="1">
    <citation type="submission" date="2020-12" db="EMBL/GenBank/DDBJ databases">
        <title>Metabolic potential, ecology and presence of endohyphal bacteria is reflected in genomic diversity of Mucoromycotina.</title>
        <authorList>
            <person name="Muszewska A."/>
            <person name="Okrasinska A."/>
            <person name="Steczkiewicz K."/>
            <person name="Drgas O."/>
            <person name="Orlowska M."/>
            <person name="Perlinska-Lenart U."/>
            <person name="Aleksandrzak-Piekarczyk T."/>
            <person name="Szatraj K."/>
            <person name="Zielenkiewicz U."/>
            <person name="Pilsyk S."/>
            <person name="Malc E."/>
            <person name="Mieczkowski P."/>
            <person name="Kruszewska J.S."/>
            <person name="Biernat P."/>
            <person name="Pawlowska J."/>
        </authorList>
    </citation>
    <scope>NUCLEOTIDE SEQUENCE</scope>
    <source>
        <strain evidence="1">WA0000017839</strain>
    </source>
</reference>
<protein>
    <submittedName>
        <fullName evidence="1">Uncharacterized protein</fullName>
    </submittedName>
</protein>
<proteinExistence type="predicted"/>
<dbReference type="AlphaFoldDB" id="A0A8H7QJ35"/>